<dbReference type="InterPro" id="IPR052742">
    <property type="entry name" value="Mito_N-acetyltransferase"/>
</dbReference>
<organism evidence="2">
    <name type="scientific">Daphnia magna</name>
    <dbReference type="NCBI Taxonomy" id="35525"/>
    <lineage>
        <taxon>Eukaryota</taxon>
        <taxon>Metazoa</taxon>
        <taxon>Ecdysozoa</taxon>
        <taxon>Arthropoda</taxon>
        <taxon>Crustacea</taxon>
        <taxon>Branchiopoda</taxon>
        <taxon>Diplostraca</taxon>
        <taxon>Cladocera</taxon>
        <taxon>Anomopoda</taxon>
        <taxon>Daphniidae</taxon>
        <taxon>Daphnia</taxon>
    </lineage>
</organism>
<reference evidence="2" key="1">
    <citation type="submission" date="2015-10" db="EMBL/GenBank/DDBJ databases">
        <title>Daphnia magna gene sets from two clonal populations assembled and annotated with EvidentialGene.</title>
        <authorList>
            <person name="Gilbert D."/>
            <person name="Podicheti R."/>
            <person name="Orsini L."/>
            <person name="Colbourne J."/>
            <person name="Pfrender M."/>
        </authorList>
    </citation>
    <scope>NUCLEOTIDE SEQUENCE</scope>
</reference>
<dbReference type="PANTHER" id="PTHR43138:SF1">
    <property type="entry name" value="N-ACETYLTRANSFERASE ACA1"/>
    <property type="match status" value="1"/>
</dbReference>
<dbReference type="OrthoDB" id="9984427at2759"/>
<reference evidence="2" key="2">
    <citation type="submission" date="2015-10" db="EMBL/GenBank/DDBJ databases">
        <authorList>
            <person name="Gilbert D.G."/>
        </authorList>
    </citation>
    <scope>NUCLEOTIDE SEQUENCE</scope>
</reference>
<evidence type="ECO:0000313" key="2">
    <source>
        <dbReference type="EMBL" id="JAI83758.1"/>
    </source>
</evidence>
<protein>
    <submittedName>
        <fullName evidence="2">Cytokine receptor factor 3</fullName>
    </submittedName>
</protein>
<sequence>MMDTSQFSFQIGHVARENETTLNADLSNVISSNNVTSFENISFFLATRKYPNGLNLNQKRTLRKAATNFSLVDNKLYYIGKNKTDKRLVILDEEGKKQVFEDCHGSSIEGGHGGQKKTLEKIESLFFWRGMVKDVIHWVTACEICRHKEKRCNQLYKKAKTVDFVNDTSQSSDTCQDDITTGENPTNGIYETAKYSMEQIELCLQKIQHYELEVVNMSKTAEVEIDDTLDFLLAKIMKLISRKKREMKIQVEEQKIRSLNLLKTFRKQFEGRLKTIRKLILDVEKATKDNQPWSSPKNKSAVSLPEMLKREELGGIWSVFNTDEAHEEIGKIIKKCGNISEQPPYIISNILQLPASLRIQISHAACENQPLFRDAYEMGNFTPTRSLRLYHCIHNPAAPIGDESIFHENQIQILKGFSKENYVYLNCLEPHQVYAIYISYREEGSSGWSPWSFPFLASTSIPGYCWETINSAWKISSDLREASKIVNSLTPLFSSSAQYFPGCRISVTLEKIPDIVHAEDGFALIDQGVQGGTLNQEGTFFVNVEGKLFINGKLCDAIDPLSLANTTLTFDCHPNIETIADGLRMQLTVHCRNESHQVYWSVRNHNSNVYFGVRFHQPGARVKIG</sequence>
<name>A0A0N8DD17_9CRUS</name>
<dbReference type="EMBL" id="GDIP01239643">
    <property type="protein sequence ID" value="JAI83758.1"/>
    <property type="molecule type" value="Transcribed_RNA"/>
</dbReference>
<dbReference type="Gene3D" id="1.10.340.70">
    <property type="match status" value="1"/>
</dbReference>
<dbReference type="Pfam" id="PF17921">
    <property type="entry name" value="Integrase_H2C2"/>
    <property type="match status" value="1"/>
</dbReference>
<feature type="domain" description="Integrase zinc-binding" evidence="1">
    <location>
        <begin position="94"/>
        <end position="148"/>
    </location>
</feature>
<proteinExistence type="predicted"/>
<dbReference type="FunFam" id="1.10.340.70:FF:000001">
    <property type="entry name" value="Retrovirus-related Pol polyprotein from transposon gypsy-like Protein"/>
    <property type="match status" value="1"/>
</dbReference>
<evidence type="ECO:0000259" key="1">
    <source>
        <dbReference type="Pfam" id="PF17921"/>
    </source>
</evidence>
<dbReference type="GO" id="GO:0005634">
    <property type="term" value="C:nucleus"/>
    <property type="evidence" value="ECO:0007669"/>
    <property type="project" value="TreeGrafter"/>
</dbReference>
<keyword evidence="2" id="KW-0675">Receptor</keyword>
<dbReference type="AlphaFoldDB" id="A0A0N8DD17"/>
<dbReference type="PANTHER" id="PTHR43138">
    <property type="entry name" value="ACETYLTRANSFERASE, GNAT FAMILY"/>
    <property type="match status" value="1"/>
</dbReference>
<dbReference type="InterPro" id="IPR041588">
    <property type="entry name" value="Integrase_H2C2"/>
</dbReference>
<accession>A0A0N8DD17</accession>